<protein>
    <submittedName>
        <fullName evidence="2">Helix-turn-helix domain-containing protein</fullName>
    </submittedName>
</protein>
<dbReference type="Proteomes" id="UP000763641">
    <property type="component" value="Unassembled WGS sequence"/>
</dbReference>
<sequence length="57" mass="6261">MTDRISFSINEAAALCGLSRTKLYELIRAGELKPAKVGLRTLILRADLEAMLQRATA</sequence>
<dbReference type="EMBL" id="JAFEMC010000005">
    <property type="protein sequence ID" value="MBM6577949.1"/>
    <property type="molecule type" value="Genomic_DNA"/>
</dbReference>
<evidence type="ECO:0000313" key="3">
    <source>
        <dbReference type="Proteomes" id="UP000763641"/>
    </source>
</evidence>
<dbReference type="InterPro" id="IPR041657">
    <property type="entry name" value="HTH_17"/>
</dbReference>
<comment type="caution">
    <text evidence="2">The sequence shown here is derived from an EMBL/GenBank/DDBJ whole genome shotgun (WGS) entry which is preliminary data.</text>
</comment>
<accession>A0ABS2DD12</accession>
<feature type="domain" description="Helix-turn-helix" evidence="1">
    <location>
        <begin position="7"/>
        <end position="54"/>
    </location>
</feature>
<evidence type="ECO:0000313" key="2">
    <source>
        <dbReference type="EMBL" id="MBM6577949.1"/>
    </source>
</evidence>
<dbReference type="NCBIfam" id="TIGR01764">
    <property type="entry name" value="excise"/>
    <property type="match status" value="1"/>
</dbReference>
<name>A0ABS2DD12_9SPHN</name>
<dbReference type="Gene3D" id="3.90.105.50">
    <property type="match status" value="1"/>
</dbReference>
<dbReference type="RefSeq" id="WP_204200047.1">
    <property type="nucleotide sequence ID" value="NZ_JAFEMC010000005.1"/>
</dbReference>
<reference evidence="2 3" key="1">
    <citation type="submission" date="2020-12" db="EMBL/GenBank/DDBJ databases">
        <title>Sphingomonas sp.</title>
        <authorList>
            <person name="Kim M.K."/>
        </authorList>
    </citation>
    <scope>NUCLEOTIDE SEQUENCE [LARGE SCALE GENOMIC DNA]</scope>
    <source>
        <strain evidence="2 3">BT552</strain>
    </source>
</reference>
<dbReference type="InterPro" id="IPR010093">
    <property type="entry name" value="SinI_DNA-bd"/>
</dbReference>
<organism evidence="2 3">
    <name type="scientific">Sphingomonas longa</name>
    <dbReference type="NCBI Taxonomy" id="2778730"/>
    <lineage>
        <taxon>Bacteria</taxon>
        <taxon>Pseudomonadati</taxon>
        <taxon>Pseudomonadota</taxon>
        <taxon>Alphaproteobacteria</taxon>
        <taxon>Sphingomonadales</taxon>
        <taxon>Sphingomonadaceae</taxon>
        <taxon>Sphingomonas</taxon>
    </lineage>
</organism>
<keyword evidence="3" id="KW-1185">Reference proteome</keyword>
<proteinExistence type="predicted"/>
<gene>
    <name evidence="2" type="ORF">ILT43_16320</name>
</gene>
<dbReference type="InterPro" id="IPR038148">
    <property type="entry name" value="Tn1545/Tn916_Xis"/>
</dbReference>
<dbReference type="Pfam" id="PF12728">
    <property type="entry name" value="HTH_17"/>
    <property type="match status" value="1"/>
</dbReference>
<evidence type="ECO:0000259" key="1">
    <source>
        <dbReference type="Pfam" id="PF12728"/>
    </source>
</evidence>